<feature type="domain" description="NAD-dependent epimerase/dehydratase" evidence="1">
    <location>
        <begin position="86"/>
        <end position="206"/>
    </location>
</feature>
<reference evidence="2" key="1">
    <citation type="submission" date="2022-09" db="EMBL/GenBank/DDBJ databases">
        <title>Intensive care unit water sources are persistently colonized with multi-drug resistant bacteria and are the site of extensive horizontal gene transfer of antibiotic resistance genes.</title>
        <authorList>
            <person name="Diorio-Toth L."/>
        </authorList>
    </citation>
    <scope>NUCLEOTIDE SEQUENCE</scope>
    <source>
        <strain evidence="2">GD04000</strain>
    </source>
</reference>
<dbReference type="PANTHER" id="PTHR12126">
    <property type="entry name" value="NADH-UBIQUINONE OXIDOREDUCTASE 39 KDA SUBUNIT-RELATED"/>
    <property type="match status" value="1"/>
</dbReference>
<dbReference type="AlphaFoldDB" id="A0AB35L046"/>
<evidence type="ECO:0000259" key="1">
    <source>
        <dbReference type="Pfam" id="PF01370"/>
    </source>
</evidence>
<dbReference type="Proteomes" id="UP001159292">
    <property type="component" value="Unassembled WGS sequence"/>
</dbReference>
<dbReference type="Gene3D" id="3.40.50.720">
    <property type="entry name" value="NAD(P)-binding Rossmann-like Domain"/>
    <property type="match status" value="1"/>
</dbReference>
<evidence type="ECO:0000313" key="3">
    <source>
        <dbReference type="Proteomes" id="UP001159292"/>
    </source>
</evidence>
<dbReference type="Pfam" id="PF01370">
    <property type="entry name" value="Epimerase"/>
    <property type="match status" value="1"/>
</dbReference>
<gene>
    <name evidence="2" type="ORF">N7671_14355</name>
</gene>
<protein>
    <submittedName>
        <fullName evidence="2">NAD-dependent epimerase/dehydratase family protein</fullName>
    </submittedName>
</protein>
<dbReference type="GO" id="GO:0044877">
    <property type="term" value="F:protein-containing complex binding"/>
    <property type="evidence" value="ECO:0007669"/>
    <property type="project" value="TreeGrafter"/>
</dbReference>
<dbReference type="SUPFAM" id="SSF51735">
    <property type="entry name" value="NAD(P)-binding Rossmann-fold domains"/>
    <property type="match status" value="1"/>
</dbReference>
<name>A0AB35L046_ECTOL</name>
<dbReference type="InterPro" id="IPR036291">
    <property type="entry name" value="NAD(P)-bd_dom_sf"/>
</dbReference>
<evidence type="ECO:0000313" key="2">
    <source>
        <dbReference type="EMBL" id="MDH0568389.1"/>
    </source>
</evidence>
<accession>A0AB35L046</accession>
<organism evidence="2 3">
    <name type="scientific">Ectopseudomonas oleovorans</name>
    <name type="common">Pseudomonas oleovorans</name>
    <dbReference type="NCBI Taxonomy" id="301"/>
    <lineage>
        <taxon>Bacteria</taxon>
        <taxon>Pseudomonadati</taxon>
        <taxon>Pseudomonadota</taxon>
        <taxon>Gammaproteobacteria</taxon>
        <taxon>Pseudomonadales</taxon>
        <taxon>Pseudomonadaceae</taxon>
        <taxon>Ectopseudomonas</taxon>
    </lineage>
</organism>
<dbReference type="InterPro" id="IPR051207">
    <property type="entry name" value="ComplexI_NDUFA9_subunit"/>
</dbReference>
<dbReference type="RefSeq" id="WP_280087347.1">
    <property type="nucleotide sequence ID" value="NZ_JAOEET010000037.1"/>
</dbReference>
<proteinExistence type="predicted"/>
<comment type="caution">
    <text evidence="2">The sequence shown here is derived from an EMBL/GenBank/DDBJ whole genome shotgun (WGS) entry which is preliminary data.</text>
</comment>
<dbReference type="EMBL" id="JAOEET010000037">
    <property type="protein sequence ID" value="MDH0568389.1"/>
    <property type="molecule type" value="Genomic_DNA"/>
</dbReference>
<dbReference type="InterPro" id="IPR001509">
    <property type="entry name" value="Epimerase_deHydtase"/>
</dbReference>
<sequence length="294" mass="32445">MAELRVGVLGASSLVGRCVLPLFCAAGWQVVAYTRQVQQRDEFGVRWLVLPNASSGQPVFQDVAVVTPYWICVAPIWVLPDYFRLIEASGARRVVALSSTSRFTKVGSGDTAENAIAAKLIDAEARVQAWAEGRGIEWVVLRPTLIYGQGRDKNISEMARFIRRFGFFPLLGSAQGLRQPIHAEDVAAACVAALQTPGAANRAYNLSGGETLAYREMVARVFAALGRPARLVTVPLWAFRLAVAMLRRLPRYRHWSAAMAERMNRDLVFDHAEAARDFGFKPRGFALVAEDLPR</sequence>
<dbReference type="PANTHER" id="PTHR12126:SF11">
    <property type="entry name" value="NADH DEHYDROGENASE [UBIQUINONE] 1 ALPHA SUBCOMPLEX SUBUNIT 9, MITOCHONDRIAL"/>
    <property type="match status" value="1"/>
</dbReference>